<evidence type="ECO:0000313" key="4">
    <source>
        <dbReference type="Proteomes" id="UP000197781"/>
    </source>
</evidence>
<name>A0A220MI45_9BACL</name>
<feature type="region of interest" description="Disordered" evidence="1">
    <location>
        <begin position="172"/>
        <end position="263"/>
    </location>
</feature>
<keyword evidence="2" id="KW-0732">Signal</keyword>
<reference evidence="3 4" key="1">
    <citation type="submission" date="2016-11" db="EMBL/GenBank/DDBJ databases">
        <authorList>
            <person name="Jaros S."/>
            <person name="Januszkiewicz K."/>
            <person name="Wedrychowicz H."/>
        </authorList>
    </citation>
    <scope>NUCLEOTIDE SEQUENCE [LARGE SCALE GENOMIC DNA]</scope>
    <source>
        <strain evidence="3 4">NF2</strain>
    </source>
</reference>
<gene>
    <name evidence="3" type="ORF">BP422_14290</name>
</gene>
<feature type="compositionally biased region" description="Low complexity" evidence="1">
    <location>
        <begin position="209"/>
        <end position="244"/>
    </location>
</feature>
<dbReference type="EMBL" id="CP018145">
    <property type="protein sequence ID" value="ASJ54633.1"/>
    <property type="molecule type" value="Genomic_DNA"/>
</dbReference>
<organism evidence="3 4">
    <name type="scientific">Brevibacillus formosus</name>
    <dbReference type="NCBI Taxonomy" id="54913"/>
    <lineage>
        <taxon>Bacteria</taxon>
        <taxon>Bacillati</taxon>
        <taxon>Bacillota</taxon>
        <taxon>Bacilli</taxon>
        <taxon>Bacillales</taxon>
        <taxon>Paenibacillaceae</taxon>
        <taxon>Brevibacillus</taxon>
    </lineage>
</organism>
<sequence>MPNPWMKSIKLLLIPALFLLTLAGCGSPAVGETYPLESVSTKDNGQSSRIYRAENKTVPEVALELAEQNTPDEISKEDPQHMFLIYPDEIYHLQQDAAKPTDTLIEVDSKEYVRQNYDSSFLQGYIVASVLDDLFDGLKKSTKGSYRGYSSKDIYKPSGTYRVPTIEDKKVAPPITKEGTGSIFKRSNAKNADGTVGSDGSLFKKQAESSSSGSSGKIIRSSSSQLSKSSGSFSSKRSSFSPPKSKSPPRTKVGGSGRITKRR</sequence>
<dbReference type="InterPro" id="IPR025341">
    <property type="entry name" value="DUF4247"/>
</dbReference>
<proteinExistence type="predicted"/>
<dbReference type="AlphaFoldDB" id="A0A220MI45"/>
<accession>A0A220MI45</accession>
<dbReference type="PROSITE" id="PS51257">
    <property type="entry name" value="PROKAR_LIPOPROTEIN"/>
    <property type="match status" value="1"/>
</dbReference>
<evidence type="ECO:0000256" key="2">
    <source>
        <dbReference type="SAM" id="SignalP"/>
    </source>
</evidence>
<dbReference type="Proteomes" id="UP000197781">
    <property type="component" value="Chromosome"/>
</dbReference>
<protein>
    <recommendedName>
        <fullName evidence="5">DUF4247 domain-containing protein</fullName>
    </recommendedName>
</protein>
<evidence type="ECO:0000313" key="3">
    <source>
        <dbReference type="EMBL" id="ASJ54633.1"/>
    </source>
</evidence>
<feature type="chain" id="PRO_5012962524" description="DUF4247 domain-containing protein" evidence="2">
    <location>
        <begin position="32"/>
        <end position="263"/>
    </location>
</feature>
<dbReference type="RefSeq" id="WP_088908359.1">
    <property type="nucleotide sequence ID" value="NZ_CP018145.1"/>
</dbReference>
<dbReference type="Pfam" id="PF14042">
    <property type="entry name" value="DUF4247"/>
    <property type="match status" value="1"/>
</dbReference>
<feature type="signal peptide" evidence="2">
    <location>
        <begin position="1"/>
        <end position="31"/>
    </location>
</feature>
<evidence type="ECO:0000256" key="1">
    <source>
        <dbReference type="SAM" id="MobiDB-lite"/>
    </source>
</evidence>
<dbReference type="KEGG" id="bfm:BP422_14290"/>
<evidence type="ECO:0008006" key="5">
    <source>
        <dbReference type="Google" id="ProtNLM"/>
    </source>
</evidence>